<dbReference type="RefSeq" id="WP_159791524.1">
    <property type="nucleotide sequence ID" value="NZ_WTYM01000022.1"/>
</dbReference>
<organism evidence="2 3">
    <name type="scientific">Croceibacterium salegens</name>
    <dbReference type="NCBI Taxonomy" id="1737568"/>
    <lineage>
        <taxon>Bacteria</taxon>
        <taxon>Pseudomonadati</taxon>
        <taxon>Pseudomonadota</taxon>
        <taxon>Alphaproteobacteria</taxon>
        <taxon>Sphingomonadales</taxon>
        <taxon>Erythrobacteraceae</taxon>
        <taxon>Croceibacterium</taxon>
    </lineage>
</organism>
<name>A0A6I4STK9_9SPHN</name>
<feature type="signal peptide" evidence="1">
    <location>
        <begin position="1"/>
        <end position="20"/>
    </location>
</feature>
<dbReference type="InterPro" id="IPR046150">
    <property type="entry name" value="DUF6152"/>
</dbReference>
<feature type="chain" id="PRO_5026220465" evidence="1">
    <location>
        <begin position="21"/>
        <end position="126"/>
    </location>
</feature>
<evidence type="ECO:0000256" key="1">
    <source>
        <dbReference type="SAM" id="SignalP"/>
    </source>
</evidence>
<reference evidence="2 3" key="1">
    <citation type="submission" date="2019-12" db="EMBL/GenBank/DDBJ databases">
        <title>Genomic-based taxomic classification of the family Erythrobacteraceae.</title>
        <authorList>
            <person name="Xu L."/>
        </authorList>
    </citation>
    <scope>NUCLEOTIDE SEQUENCE [LARGE SCALE GENOMIC DNA]</scope>
    <source>
        <strain evidence="2 3">MCCC 1K01500</strain>
    </source>
</reference>
<keyword evidence="3" id="KW-1185">Reference proteome</keyword>
<dbReference type="Pfam" id="PF19649">
    <property type="entry name" value="DUF6152"/>
    <property type="match status" value="1"/>
</dbReference>
<dbReference type="AlphaFoldDB" id="A0A6I4STK9"/>
<gene>
    <name evidence="2" type="ORF">GRI89_01585</name>
</gene>
<comment type="caution">
    <text evidence="2">The sequence shown here is derived from an EMBL/GenBank/DDBJ whole genome shotgun (WGS) entry which is preliminary data.</text>
</comment>
<accession>A0A6I4STK9</accession>
<dbReference type="OrthoDB" id="512581at2"/>
<protein>
    <submittedName>
        <fullName evidence="2">Uncharacterized protein</fullName>
    </submittedName>
</protein>
<evidence type="ECO:0000313" key="3">
    <source>
        <dbReference type="Proteomes" id="UP000433652"/>
    </source>
</evidence>
<dbReference type="Proteomes" id="UP000433652">
    <property type="component" value="Unassembled WGS sequence"/>
</dbReference>
<sequence>MKTILSISIAALALPAAALAHHGWAWTEDEESRLSGEIVSISFGNPHMHLQVKASKGVWEVDLSPPIVAERSGFGPGVAKAGDKVSMTGHRARDHVVLGFKAETITVNGKTYDVYPQRPKTLKPEA</sequence>
<proteinExistence type="predicted"/>
<keyword evidence="1" id="KW-0732">Signal</keyword>
<dbReference type="EMBL" id="WTYM01000022">
    <property type="protein sequence ID" value="MXO58236.1"/>
    <property type="molecule type" value="Genomic_DNA"/>
</dbReference>
<evidence type="ECO:0000313" key="2">
    <source>
        <dbReference type="EMBL" id="MXO58236.1"/>
    </source>
</evidence>